<comment type="function">
    <text evidence="6">Catalyzes the formation of acetyl phosphate from acetate and ATP. Can also catalyze the reverse reaction.</text>
</comment>
<keyword evidence="6" id="KW-0479">Metal-binding</keyword>
<dbReference type="Proteomes" id="UP000886251">
    <property type="component" value="Unassembled WGS sequence"/>
</dbReference>
<evidence type="ECO:0000256" key="1">
    <source>
        <dbReference type="ARBA" id="ARBA00008748"/>
    </source>
</evidence>
<keyword evidence="6" id="KW-0963">Cytoplasm</keyword>
<accession>A0A831W4R7</accession>
<keyword evidence="6" id="KW-0460">Magnesium</keyword>
<dbReference type="InterPro" id="IPR043129">
    <property type="entry name" value="ATPase_NBD"/>
</dbReference>
<dbReference type="GO" id="GO:0005737">
    <property type="term" value="C:cytoplasm"/>
    <property type="evidence" value="ECO:0007669"/>
    <property type="project" value="UniProtKB-SubCell"/>
</dbReference>
<comment type="similarity">
    <text evidence="1 6 7">Belongs to the acetokinase family.</text>
</comment>
<dbReference type="CDD" id="cd24010">
    <property type="entry name" value="ASKHA_NBD_AcK_PK"/>
    <property type="match status" value="1"/>
</dbReference>
<dbReference type="InterPro" id="IPR004372">
    <property type="entry name" value="Ac/propionate_kinase"/>
</dbReference>
<dbReference type="InterPro" id="IPR023865">
    <property type="entry name" value="Aliphatic_acid_kinase_CS"/>
</dbReference>
<dbReference type="HAMAP" id="MF_00020">
    <property type="entry name" value="Acetate_kinase"/>
    <property type="match status" value="1"/>
</dbReference>
<keyword evidence="5 6" id="KW-0067">ATP-binding</keyword>
<evidence type="ECO:0000256" key="4">
    <source>
        <dbReference type="ARBA" id="ARBA00022777"/>
    </source>
</evidence>
<feature type="binding site" evidence="6">
    <location>
        <position position="7"/>
    </location>
    <ligand>
        <name>Mg(2+)</name>
        <dbReference type="ChEBI" id="CHEBI:18420"/>
    </ligand>
</feature>
<dbReference type="InterPro" id="IPR000890">
    <property type="entry name" value="Aliphatic_acid_kin_short-chain"/>
</dbReference>
<dbReference type="EC" id="2.7.2.1" evidence="6"/>
<dbReference type="Pfam" id="PF00871">
    <property type="entry name" value="Acetate_kinase"/>
    <property type="match status" value="1"/>
</dbReference>
<keyword evidence="4 6" id="KW-0418">Kinase</keyword>
<keyword evidence="3 6" id="KW-0547">Nucleotide-binding</keyword>
<dbReference type="NCBIfam" id="TIGR00016">
    <property type="entry name" value="ackA"/>
    <property type="match status" value="1"/>
</dbReference>
<dbReference type="PROSITE" id="PS01076">
    <property type="entry name" value="ACETATE_KINASE_2"/>
    <property type="match status" value="1"/>
</dbReference>
<dbReference type="Gene3D" id="3.30.420.40">
    <property type="match status" value="2"/>
</dbReference>
<gene>
    <name evidence="6" type="primary">ackA</name>
    <name evidence="8" type="ORF">ENI96_15630</name>
</gene>
<dbReference type="PANTHER" id="PTHR21060:SF15">
    <property type="entry name" value="ACETATE KINASE-RELATED"/>
    <property type="match status" value="1"/>
</dbReference>
<evidence type="ECO:0000256" key="2">
    <source>
        <dbReference type="ARBA" id="ARBA00022679"/>
    </source>
</evidence>
<dbReference type="GO" id="GO:0006085">
    <property type="term" value="P:acetyl-CoA biosynthetic process"/>
    <property type="evidence" value="ECO:0007669"/>
    <property type="project" value="UniProtKB-UniRule"/>
</dbReference>
<dbReference type="GO" id="GO:0006083">
    <property type="term" value="P:acetate metabolic process"/>
    <property type="evidence" value="ECO:0007669"/>
    <property type="project" value="TreeGrafter"/>
</dbReference>
<protein>
    <recommendedName>
        <fullName evidence="6">Acetate kinase</fullName>
        <ecNumber evidence="6">2.7.2.1</ecNumber>
    </recommendedName>
    <alternativeName>
        <fullName evidence="6">Acetokinase</fullName>
    </alternativeName>
</protein>
<dbReference type="GO" id="GO:0008776">
    <property type="term" value="F:acetate kinase activity"/>
    <property type="evidence" value="ECO:0007669"/>
    <property type="project" value="UniProtKB-UniRule"/>
</dbReference>
<comment type="subunit">
    <text evidence="6">Homodimer.</text>
</comment>
<feature type="binding site" evidence="6">
    <location>
        <position position="88"/>
    </location>
    <ligand>
        <name>substrate</name>
    </ligand>
</feature>
<feature type="binding site" evidence="6">
    <location>
        <begin position="327"/>
        <end position="331"/>
    </location>
    <ligand>
        <name>ATP</name>
        <dbReference type="ChEBI" id="CHEBI:30616"/>
    </ligand>
</feature>
<dbReference type="GO" id="GO:0005524">
    <property type="term" value="F:ATP binding"/>
    <property type="evidence" value="ECO:0007669"/>
    <property type="project" value="UniProtKB-KW"/>
</dbReference>
<comment type="subcellular location">
    <subcellularLocation>
        <location evidence="6">Cytoplasm</location>
    </subcellularLocation>
</comment>
<proteinExistence type="inferred from homology"/>
<dbReference type="PRINTS" id="PR00471">
    <property type="entry name" value="ACETATEKNASE"/>
</dbReference>
<name>A0A831W4R7_9GAMM</name>
<sequence>MKILVLNSGSSSIKFQLFDSDGWRVVAAGMLSRIGEPDGELTLRRGDGEETRAGRVADHHQGLETIFRALAGCGAVRAVEDLDAVGHRVVHGGEAFREPVRIDDAVVAAIRETIALAPLHNPANLDGIEVARRLLPAVPQVAVFDTAFHQTMPPAAYRYALPQRLYRDHRVRRYGFHGTSHRYVAAEAARFLGLPPEQCNLISLHLGNGASACAIEGGRSVDTSMGMTPLEGLVMGTRSGDIDPAIPFYLQREAGMSPARVESLLNRESGLTGLCGAADMRQVHRLAQAGDDTARLALEVTVHRLKKYLGAYYAVLGRVDAVVFTGGIGENDAWLRAAVCQGLERLGIGLAAAANRESATGVRDISAAGSAVRVLVVPTDEELEIARQTRSLLD</sequence>
<dbReference type="EMBL" id="DRKP01000193">
    <property type="protein sequence ID" value="HEB97849.1"/>
    <property type="molecule type" value="Genomic_DNA"/>
</dbReference>
<comment type="catalytic activity">
    <reaction evidence="6">
        <text>acetate + ATP = acetyl phosphate + ADP</text>
        <dbReference type="Rhea" id="RHEA:11352"/>
        <dbReference type="ChEBI" id="CHEBI:22191"/>
        <dbReference type="ChEBI" id="CHEBI:30089"/>
        <dbReference type="ChEBI" id="CHEBI:30616"/>
        <dbReference type="ChEBI" id="CHEBI:456216"/>
        <dbReference type="EC" id="2.7.2.1"/>
    </reaction>
</comment>
<dbReference type="SUPFAM" id="SSF53067">
    <property type="entry name" value="Actin-like ATPase domain"/>
    <property type="match status" value="2"/>
</dbReference>
<comment type="caution">
    <text evidence="8">The sequence shown here is derived from an EMBL/GenBank/DDBJ whole genome shotgun (WGS) entry which is preliminary data.</text>
</comment>
<organism evidence="8">
    <name type="scientific">Sedimenticola thiotaurini</name>
    <dbReference type="NCBI Taxonomy" id="1543721"/>
    <lineage>
        <taxon>Bacteria</taxon>
        <taxon>Pseudomonadati</taxon>
        <taxon>Pseudomonadota</taxon>
        <taxon>Gammaproteobacteria</taxon>
        <taxon>Chromatiales</taxon>
        <taxon>Sedimenticolaceae</taxon>
        <taxon>Sedimenticola</taxon>
    </lineage>
</organism>
<evidence type="ECO:0000256" key="3">
    <source>
        <dbReference type="ARBA" id="ARBA00022741"/>
    </source>
</evidence>
<evidence type="ECO:0000256" key="6">
    <source>
        <dbReference type="HAMAP-Rule" id="MF_00020"/>
    </source>
</evidence>
<dbReference type="PROSITE" id="PS01075">
    <property type="entry name" value="ACETATE_KINASE_1"/>
    <property type="match status" value="1"/>
</dbReference>
<dbReference type="GO" id="GO:0000287">
    <property type="term" value="F:magnesium ion binding"/>
    <property type="evidence" value="ECO:0007669"/>
    <property type="project" value="UniProtKB-UniRule"/>
</dbReference>
<feature type="site" description="Transition state stabilizer" evidence="6">
    <location>
        <position position="238"/>
    </location>
</feature>
<evidence type="ECO:0000313" key="8">
    <source>
        <dbReference type="EMBL" id="HEB97849.1"/>
    </source>
</evidence>
<evidence type="ECO:0000256" key="5">
    <source>
        <dbReference type="ARBA" id="ARBA00022840"/>
    </source>
</evidence>
<feature type="binding site" evidence="6">
    <location>
        <begin position="205"/>
        <end position="209"/>
    </location>
    <ligand>
        <name>ATP</name>
        <dbReference type="ChEBI" id="CHEBI:30616"/>
    </ligand>
</feature>
<feature type="active site" description="Proton donor/acceptor" evidence="6">
    <location>
        <position position="145"/>
    </location>
</feature>
<feature type="site" description="Transition state stabilizer" evidence="6">
    <location>
        <position position="177"/>
    </location>
</feature>
<dbReference type="UniPathway" id="UPA00340">
    <property type="reaction ID" value="UER00458"/>
</dbReference>
<keyword evidence="2 6" id="KW-0808">Transferase</keyword>
<dbReference type="PANTHER" id="PTHR21060">
    <property type="entry name" value="ACETATE KINASE"/>
    <property type="match status" value="1"/>
</dbReference>
<feature type="binding site" evidence="6">
    <location>
        <position position="14"/>
    </location>
    <ligand>
        <name>ATP</name>
        <dbReference type="ChEBI" id="CHEBI:30616"/>
    </ligand>
</feature>
<dbReference type="PIRSF" id="PIRSF000722">
    <property type="entry name" value="Acetate_prop_kin"/>
    <property type="match status" value="1"/>
</dbReference>
<comment type="pathway">
    <text evidence="6">Metabolic intermediate biosynthesis; acetyl-CoA biosynthesis; acetyl-CoA from acetate: step 1/2.</text>
</comment>
<feature type="binding site" evidence="6">
    <location>
        <begin position="279"/>
        <end position="281"/>
    </location>
    <ligand>
        <name>ATP</name>
        <dbReference type="ChEBI" id="CHEBI:30616"/>
    </ligand>
</feature>
<feature type="binding site" evidence="6">
    <location>
        <position position="381"/>
    </location>
    <ligand>
        <name>Mg(2+)</name>
        <dbReference type="ChEBI" id="CHEBI:18420"/>
    </ligand>
</feature>
<reference evidence="8" key="1">
    <citation type="journal article" date="2020" name="mSystems">
        <title>Genome- and Community-Level Interaction Insights into Carbon Utilization and Element Cycling Functions of Hydrothermarchaeota in Hydrothermal Sediment.</title>
        <authorList>
            <person name="Zhou Z."/>
            <person name="Liu Y."/>
            <person name="Xu W."/>
            <person name="Pan J."/>
            <person name="Luo Z.H."/>
            <person name="Li M."/>
        </authorList>
    </citation>
    <scope>NUCLEOTIDE SEQUENCE [LARGE SCALE GENOMIC DNA]</scope>
    <source>
        <strain evidence="8">HyVt-443</strain>
    </source>
</reference>
<evidence type="ECO:0000256" key="7">
    <source>
        <dbReference type="RuleBase" id="RU003835"/>
    </source>
</evidence>
<dbReference type="AlphaFoldDB" id="A0A831W4R7"/>
<comment type="cofactor">
    <cofactor evidence="6">
        <name>Mg(2+)</name>
        <dbReference type="ChEBI" id="CHEBI:18420"/>
    </cofactor>
    <cofactor evidence="6">
        <name>Mn(2+)</name>
        <dbReference type="ChEBI" id="CHEBI:29035"/>
    </cofactor>
    <text evidence="6">Mg(2+). Can also accept Mn(2+).</text>
</comment>